<accession>A0AAE1BX94</accession>
<proteinExistence type="predicted"/>
<dbReference type="AlphaFoldDB" id="A0AAE1BX94"/>
<name>A0AAE1BX94_PETCI</name>
<feature type="non-terminal residue" evidence="1">
    <location>
        <position position="1"/>
    </location>
</feature>
<evidence type="ECO:0000313" key="1">
    <source>
        <dbReference type="EMBL" id="KAK3856929.1"/>
    </source>
</evidence>
<protein>
    <submittedName>
        <fullName evidence="1">Uncharacterized protein</fullName>
    </submittedName>
</protein>
<keyword evidence="2" id="KW-1185">Reference proteome</keyword>
<comment type="caution">
    <text evidence="1">The sequence shown here is derived from an EMBL/GenBank/DDBJ whole genome shotgun (WGS) entry which is preliminary data.</text>
</comment>
<reference evidence="1" key="1">
    <citation type="submission" date="2023-10" db="EMBL/GenBank/DDBJ databases">
        <title>Genome assemblies of two species of porcelain crab, Petrolisthes cinctipes and Petrolisthes manimaculis (Anomura: Porcellanidae).</title>
        <authorList>
            <person name="Angst P."/>
        </authorList>
    </citation>
    <scope>NUCLEOTIDE SEQUENCE</scope>
    <source>
        <strain evidence="1">PB745_01</strain>
        <tissue evidence="1">Gill</tissue>
    </source>
</reference>
<evidence type="ECO:0000313" key="2">
    <source>
        <dbReference type="Proteomes" id="UP001286313"/>
    </source>
</evidence>
<sequence length="55" mass="6106">KAGSGSGGGRRGDSRYLDVIRERPIRVTVKVLVPVREHPKGEKEWEEGDEFDGVV</sequence>
<dbReference type="Proteomes" id="UP001286313">
    <property type="component" value="Unassembled WGS sequence"/>
</dbReference>
<dbReference type="EMBL" id="JAWQEG010005746">
    <property type="protein sequence ID" value="KAK3856929.1"/>
    <property type="molecule type" value="Genomic_DNA"/>
</dbReference>
<gene>
    <name evidence="1" type="ORF">Pcinc_036782</name>
</gene>
<organism evidence="1 2">
    <name type="scientific">Petrolisthes cinctipes</name>
    <name type="common">Flat porcelain crab</name>
    <dbReference type="NCBI Taxonomy" id="88211"/>
    <lineage>
        <taxon>Eukaryota</taxon>
        <taxon>Metazoa</taxon>
        <taxon>Ecdysozoa</taxon>
        <taxon>Arthropoda</taxon>
        <taxon>Crustacea</taxon>
        <taxon>Multicrustacea</taxon>
        <taxon>Malacostraca</taxon>
        <taxon>Eumalacostraca</taxon>
        <taxon>Eucarida</taxon>
        <taxon>Decapoda</taxon>
        <taxon>Pleocyemata</taxon>
        <taxon>Anomura</taxon>
        <taxon>Galatheoidea</taxon>
        <taxon>Porcellanidae</taxon>
        <taxon>Petrolisthes</taxon>
    </lineage>
</organism>